<evidence type="ECO:0000313" key="2">
    <source>
        <dbReference type="Proteomes" id="UP000292136"/>
    </source>
</evidence>
<dbReference type="CDD" id="cd22368">
    <property type="entry name" value="YaeQ-like"/>
    <property type="match status" value="1"/>
</dbReference>
<dbReference type="PANTHER" id="PTHR38784">
    <property type="entry name" value="SUCROSE PHOSPHORYLASE"/>
    <property type="match status" value="1"/>
</dbReference>
<protein>
    <submittedName>
        <fullName evidence="1">Uncharacterized protein YaeQ</fullName>
    </submittedName>
</protein>
<comment type="caution">
    <text evidence="1">The sequence shown here is derived from an EMBL/GenBank/DDBJ whole genome shotgun (WGS) entry which is preliminary data.</text>
</comment>
<dbReference type="EMBL" id="SHKM01000001">
    <property type="protein sequence ID" value="RZT90016.1"/>
    <property type="molecule type" value="Genomic_DNA"/>
</dbReference>
<dbReference type="InterPro" id="IPR009822">
    <property type="entry name" value="YaeQ"/>
</dbReference>
<proteinExistence type="predicted"/>
<dbReference type="InterPro" id="IPR011335">
    <property type="entry name" value="Restrct_endonuc-II-like"/>
</dbReference>
<dbReference type="PIRSF" id="PIRSF011484">
    <property type="entry name" value="YaeQ"/>
    <property type="match status" value="1"/>
</dbReference>
<dbReference type="SMART" id="SM01322">
    <property type="entry name" value="YaeQ"/>
    <property type="match status" value="1"/>
</dbReference>
<dbReference type="Gene3D" id="3.10.640.10">
    <property type="entry name" value="Restriction endonuclease-like alpha-beta roll domain"/>
    <property type="match status" value="1"/>
</dbReference>
<dbReference type="PANTHER" id="PTHR38784:SF1">
    <property type="entry name" value="SUCROSE PHOSPHORYLASE"/>
    <property type="match status" value="1"/>
</dbReference>
<sequence>MALKSTVFKADLSVADMDRHHYADYSLTLARHPSETDERMMVRLLAFALNADERLAFCKGLSDDDEPDLWRKDYTEAIEQWIEVGLPDEKRIKKGLSRSAQVLVMAYGGRAAEIWWSQLASKVERQEKLTVLFIPEAQSRALAELADRTMRLSCTIQDGHVLVGCDKGTVNIEPVKWLYKE</sequence>
<dbReference type="SUPFAM" id="SSF52980">
    <property type="entry name" value="Restriction endonuclease-like"/>
    <property type="match status" value="1"/>
</dbReference>
<accession>A0ABY0IUN8</accession>
<organism evidence="1 2">
    <name type="scientific">Azospira oryzae</name>
    <dbReference type="NCBI Taxonomy" id="146939"/>
    <lineage>
        <taxon>Bacteria</taxon>
        <taxon>Pseudomonadati</taxon>
        <taxon>Pseudomonadota</taxon>
        <taxon>Betaproteobacteria</taxon>
        <taxon>Rhodocyclales</taxon>
        <taxon>Rhodocyclaceae</taxon>
        <taxon>Azospira</taxon>
    </lineage>
</organism>
<reference evidence="1 2" key="1">
    <citation type="submission" date="2019-02" db="EMBL/GenBank/DDBJ databases">
        <title>Genomic Encyclopedia of Type Strains, Phase IV (KMG-IV): sequencing the most valuable type-strain genomes for metagenomic binning, comparative biology and taxonomic classification.</title>
        <authorList>
            <person name="Goeker M."/>
        </authorList>
    </citation>
    <scope>NUCLEOTIDE SEQUENCE [LARGE SCALE GENOMIC DNA]</scope>
    <source>
        <strain evidence="1 2">DSM 21223</strain>
    </source>
</reference>
<dbReference type="Proteomes" id="UP000292136">
    <property type="component" value="Unassembled WGS sequence"/>
</dbReference>
<keyword evidence="2" id="KW-1185">Reference proteome</keyword>
<gene>
    <name evidence="1" type="ORF">EV678_0820</name>
</gene>
<name>A0ABY0IUN8_9RHOO</name>
<dbReference type="Pfam" id="PF07152">
    <property type="entry name" value="YaeQ"/>
    <property type="match status" value="1"/>
</dbReference>
<dbReference type="InterPro" id="IPR038590">
    <property type="entry name" value="YaeQ_sf"/>
</dbReference>
<evidence type="ECO:0000313" key="1">
    <source>
        <dbReference type="EMBL" id="RZT90016.1"/>
    </source>
</evidence>
<dbReference type="RefSeq" id="WP_014237799.1">
    <property type="nucleotide sequence ID" value="NZ_SHKM01000001.1"/>
</dbReference>